<keyword evidence="1" id="KW-0472">Membrane</keyword>
<dbReference type="EMBL" id="CM001880">
    <property type="protein sequence ID" value="EOX97120.1"/>
    <property type="molecule type" value="Genomic_DNA"/>
</dbReference>
<sequence>MGMRISEEEHKLHLIQLLLGQQNRSTRVEKKLDVDNAKEVITPMTTSVESQLKDSTVALDQAMTFAGAAGISLEFVATKEPIVKARPAAGVMTVKSGCYAEIARENSSHCRCSTSIIRIQAFINNTVLKFKKLLARPRMLRRRSESSFFSIFALLPMLSVTTTHLAVEWIPQQLQACHGFVQIGNVSTGGVGDSRGIVSSISCWKGLNFADQRIGSRVGSD</sequence>
<dbReference type="InParanoid" id="A0A061DWR4"/>
<dbReference type="HOGENOM" id="CLU_1252567_0_0_1"/>
<accession>A0A061DWR4</accession>
<dbReference type="Proteomes" id="UP000026915">
    <property type="component" value="Chromosome 2"/>
</dbReference>
<keyword evidence="3" id="KW-1185">Reference proteome</keyword>
<gene>
    <name evidence="2" type="ORF">TCM_006221</name>
</gene>
<keyword evidence="1" id="KW-0812">Transmembrane</keyword>
<evidence type="ECO:0000313" key="2">
    <source>
        <dbReference type="EMBL" id="EOX97120.1"/>
    </source>
</evidence>
<evidence type="ECO:0000256" key="1">
    <source>
        <dbReference type="SAM" id="Phobius"/>
    </source>
</evidence>
<reference evidence="2 3" key="1">
    <citation type="journal article" date="2013" name="Genome Biol.">
        <title>The genome sequence of the most widely cultivated cacao type and its use to identify candidate genes regulating pod color.</title>
        <authorList>
            <person name="Motamayor J.C."/>
            <person name="Mockaitis K."/>
            <person name="Schmutz J."/>
            <person name="Haiminen N."/>
            <person name="Iii D.L."/>
            <person name="Cornejo O."/>
            <person name="Findley S.D."/>
            <person name="Zheng P."/>
            <person name="Utro F."/>
            <person name="Royaert S."/>
            <person name="Saski C."/>
            <person name="Jenkins J."/>
            <person name="Podicheti R."/>
            <person name="Zhao M."/>
            <person name="Scheffler B.E."/>
            <person name="Stack J.C."/>
            <person name="Feltus F.A."/>
            <person name="Mustiga G.M."/>
            <person name="Amores F."/>
            <person name="Phillips W."/>
            <person name="Marelli J.P."/>
            <person name="May G.D."/>
            <person name="Shapiro H."/>
            <person name="Ma J."/>
            <person name="Bustamante C.D."/>
            <person name="Schnell R.J."/>
            <person name="Main D."/>
            <person name="Gilbert D."/>
            <person name="Parida L."/>
            <person name="Kuhn D.N."/>
        </authorList>
    </citation>
    <scope>NUCLEOTIDE SEQUENCE [LARGE SCALE GENOMIC DNA]</scope>
    <source>
        <strain evidence="3">cv. Matina 1-6</strain>
    </source>
</reference>
<dbReference type="AlphaFoldDB" id="A0A061DWR4"/>
<keyword evidence="1" id="KW-1133">Transmembrane helix</keyword>
<dbReference type="Gramene" id="EOX97120">
    <property type="protein sequence ID" value="EOX97120"/>
    <property type="gene ID" value="TCM_006221"/>
</dbReference>
<protein>
    <submittedName>
        <fullName evidence="2">Uncharacterized protein</fullName>
    </submittedName>
</protein>
<feature type="transmembrane region" description="Helical" evidence="1">
    <location>
        <begin position="148"/>
        <end position="167"/>
    </location>
</feature>
<evidence type="ECO:0000313" key="3">
    <source>
        <dbReference type="Proteomes" id="UP000026915"/>
    </source>
</evidence>
<name>A0A061DWR4_THECC</name>
<proteinExistence type="predicted"/>
<organism evidence="2 3">
    <name type="scientific">Theobroma cacao</name>
    <name type="common">Cacao</name>
    <name type="synonym">Cocoa</name>
    <dbReference type="NCBI Taxonomy" id="3641"/>
    <lineage>
        <taxon>Eukaryota</taxon>
        <taxon>Viridiplantae</taxon>
        <taxon>Streptophyta</taxon>
        <taxon>Embryophyta</taxon>
        <taxon>Tracheophyta</taxon>
        <taxon>Spermatophyta</taxon>
        <taxon>Magnoliopsida</taxon>
        <taxon>eudicotyledons</taxon>
        <taxon>Gunneridae</taxon>
        <taxon>Pentapetalae</taxon>
        <taxon>rosids</taxon>
        <taxon>malvids</taxon>
        <taxon>Malvales</taxon>
        <taxon>Malvaceae</taxon>
        <taxon>Byttnerioideae</taxon>
        <taxon>Theobroma</taxon>
    </lineage>
</organism>